<feature type="non-terminal residue" evidence="1">
    <location>
        <position position="59"/>
    </location>
</feature>
<sequence length="59" mass="6888">DILRSVVDYNAQLQRERIQERKACFDLQTMQIHYPANRQFRLPSNLTKIGSYPLALLPG</sequence>
<dbReference type="Proteomes" id="UP000676336">
    <property type="component" value="Unassembled WGS sequence"/>
</dbReference>
<organism evidence="1 3">
    <name type="scientific">Rotaria magnacalcarata</name>
    <dbReference type="NCBI Taxonomy" id="392030"/>
    <lineage>
        <taxon>Eukaryota</taxon>
        <taxon>Metazoa</taxon>
        <taxon>Spiralia</taxon>
        <taxon>Gnathifera</taxon>
        <taxon>Rotifera</taxon>
        <taxon>Eurotatoria</taxon>
        <taxon>Bdelloidea</taxon>
        <taxon>Philodinida</taxon>
        <taxon>Philodinidae</taxon>
        <taxon>Rotaria</taxon>
    </lineage>
</organism>
<evidence type="ECO:0000313" key="3">
    <source>
        <dbReference type="Proteomes" id="UP000676336"/>
    </source>
</evidence>
<comment type="caution">
    <text evidence="1">The sequence shown here is derived from an EMBL/GenBank/DDBJ whole genome shotgun (WGS) entry which is preliminary data.</text>
</comment>
<reference evidence="1" key="1">
    <citation type="submission" date="2021-02" db="EMBL/GenBank/DDBJ databases">
        <authorList>
            <person name="Nowell W R."/>
        </authorList>
    </citation>
    <scope>NUCLEOTIDE SEQUENCE</scope>
</reference>
<dbReference type="EMBL" id="CAJOBI010093404">
    <property type="protein sequence ID" value="CAF4553125.1"/>
    <property type="molecule type" value="Genomic_DNA"/>
</dbReference>
<protein>
    <submittedName>
        <fullName evidence="1">Uncharacterized protein</fullName>
    </submittedName>
</protein>
<evidence type="ECO:0000313" key="2">
    <source>
        <dbReference type="EMBL" id="CAF4894801.1"/>
    </source>
</evidence>
<gene>
    <name evidence="1" type="ORF">SMN809_LOCUS37115</name>
    <name evidence="2" type="ORF">SMN809_LOCUS51446</name>
</gene>
<name>A0A8S2YFL9_9BILA</name>
<proteinExistence type="predicted"/>
<feature type="non-terminal residue" evidence="1">
    <location>
        <position position="1"/>
    </location>
</feature>
<dbReference type="EMBL" id="CAJOBI010172480">
    <property type="protein sequence ID" value="CAF4894801.1"/>
    <property type="molecule type" value="Genomic_DNA"/>
</dbReference>
<evidence type="ECO:0000313" key="1">
    <source>
        <dbReference type="EMBL" id="CAF4553125.1"/>
    </source>
</evidence>
<dbReference type="AlphaFoldDB" id="A0A8S2YFL9"/>
<accession>A0A8S2YFL9</accession>